<evidence type="ECO:0000259" key="1">
    <source>
        <dbReference type="Pfam" id="PF06985"/>
    </source>
</evidence>
<organism evidence="2 3">
    <name type="scientific">Neocucurbitaria cava</name>
    <dbReference type="NCBI Taxonomy" id="798079"/>
    <lineage>
        <taxon>Eukaryota</taxon>
        <taxon>Fungi</taxon>
        <taxon>Dikarya</taxon>
        <taxon>Ascomycota</taxon>
        <taxon>Pezizomycotina</taxon>
        <taxon>Dothideomycetes</taxon>
        <taxon>Pleosporomycetidae</taxon>
        <taxon>Pleosporales</taxon>
        <taxon>Pleosporineae</taxon>
        <taxon>Cucurbitariaceae</taxon>
        <taxon>Neocucurbitaria</taxon>
    </lineage>
</organism>
<dbReference type="EMBL" id="JAPEUY010000013">
    <property type="protein sequence ID" value="KAJ4366792.1"/>
    <property type="molecule type" value="Genomic_DNA"/>
</dbReference>
<proteinExistence type="predicted"/>
<evidence type="ECO:0000313" key="2">
    <source>
        <dbReference type="EMBL" id="KAJ4366792.1"/>
    </source>
</evidence>
<dbReference type="Pfam" id="PF06985">
    <property type="entry name" value="HET"/>
    <property type="match status" value="1"/>
</dbReference>
<protein>
    <recommendedName>
        <fullName evidence="1">Heterokaryon incompatibility domain-containing protein</fullName>
    </recommendedName>
</protein>
<dbReference type="PANTHER" id="PTHR24148">
    <property type="entry name" value="ANKYRIN REPEAT DOMAIN-CONTAINING PROTEIN 39 HOMOLOG-RELATED"/>
    <property type="match status" value="1"/>
</dbReference>
<sequence>METYTTILDREASLEPSPHDANALPTSFYEALPTATSVRLLDVLDSQRDGIRCRLRTVDLEDETGFAALSYTWGNPTTVYDEPLPDTSHLRFPEDANQFPFMYTTGPLGPEGETMASVDCIKRDYVSIYPRIPYEKVAWKTGTTRQITVNDCVLEVEENLFEYLTCIISMRSRYPHKKGNGLDHLHDYSRLPMWIDALCINQNDLSERAAQVQLMGRIYKSAKIILAWIGQDDELCNLAFTSIDKILAWESAHMDDIFGKQDGNTPRRRDQDHVTLSSIPDMTVVHWFALFALFQRLWFRRAWIAQEAIFAKDLLVICGGNLIGFKLLLLVFAILEDNGLGYELCRVGRNLLTGQPVAASTLQLENFGALPRESEQTISTAHSHQLSVVPWDVYSFVLGYHRVRGCLGLSEVGRPMLWPWKPEEIKRAEHSLYNVEIPTEVKLKDTIVEELEPGVFRFHMRALRLLSILSDFRNLNATDPRDKIFAFLSLATDNLGLIPNYHTSVQEVFLDATKQMMIQYDSLAVLSHCQDPANTRILGLPGWVPDFSVRLGRSLFDTGGEISEFSASGHYPPHLDFCLDGSLEVEGCRVDTVSTTTDLEGDAVVKILTLLLQIPAKYSVIPLVSCHKSLPDNKSRRELQPRIMSRIEALWRTLIADALTEVDELPDSLDSRDALSSGFRIWILIDILEAHGILAQFTDVDRGHWAAQLIYDSFRTRMALWSAIYDNQHIPESSNIELPSVEEVIMDFATKQEDEKDQYQLDQHLGLEHPTIGLEHFPTATELVECFNKYNDESDQEEKAQRSSLNGSYRPDTLQRLTNLQRRQLRNFEKHMRKATEGRRLLVSARGLLGLGPMSTAQAETRKDEIWILRGARVPFILRQMGEGQYQIIGEAYVHGLMYGEAVRSRDAETFWHDLHGEMSKSLPGYQKIRLA</sequence>
<keyword evidence="3" id="KW-1185">Reference proteome</keyword>
<evidence type="ECO:0000313" key="3">
    <source>
        <dbReference type="Proteomes" id="UP001140560"/>
    </source>
</evidence>
<dbReference type="PANTHER" id="PTHR24148:SF82">
    <property type="entry name" value="HETEROKARYON INCOMPATIBILITY DOMAIN-CONTAINING PROTEIN"/>
    <property type="match status" value="1"/>
</dbReference>
<accession>A0A9W8Y4Z5</accession>
<reference evidence="2" key="1">
    <citation type="submission" date="2022-10" db="EMBL/GenBank/DDBJ databases">
        <title>Tapping the CABI collections for fungal endophytes: first genome assemblies for Collariella, Neodidymelliopsis, Ascochyta clinopodiicola, Didymella pomorum, Didymosphaeria variabile, Neocosmospora piperis and Neocucurbitaria cava.</title>
        <authorList>
            <person name="Hill R."/>
        </authorList>
    </citation>
    <scope>NUCLEOTIDE SEQUENCE</scope>
    <source>
        <strain evidence="2">IMI 356814</strain>
    </source>
</reference>
<dbReference type="InterPro" id="IPR010730">
    <property type="entry name" value="HET"/>
</dbReference>
<comment type="caution">
    <text evidence="2">The sequence shown here is derived from an EMBL/GenBank/DDBJ whole genome shotgun (WGS) entry which is preliminary data.</text>
</comment>
<dbReference type="Proteomes" id="UP001140560">
    <property type="component" value="Unassembled WGS sequence"/>
</dbReference>
<dbReference type="InterPro" id="IPR052895">
    <property type="entry name" value="HetReg/Transcr_Mod"/>
</dbReference>
<gene>
    <name evidence="2" type="ORF">N0V83_007317</name>
</gene>
<dbReference type="Pfam" id="PF26639">
    <property type="entry name" value="Het-6_barrel"/>
    <property type="match status" value="1"/>
</dbReference>
<feature type="domain" description="Heterokaryon incompatibility" evidence="1">
    <location>
        <begin position="171"/>
        <end position="307"/>
    </location>
</feature>
<name>A0A9W8Y4Z5_9PLEO</name>
<dbReference type="OrthoDB" id="4476201at2759"/>
<dbReference type="AlphaFoldDB" id="A0A9W8Y4Z5"/>